<dbReference type="AlphaFoldDB" id="A0AAN7P6D9"/>
<dbReference type="EMBL" id="JARPUR010000004">
    <property type="protein sequence ID" value="KAK4877812.1"/>
    <property type="molecule type" value="Genomic_DNA"/>
</dbReference>
<dbReference type="Proteomes" id="UP001353858">
    <property type="component" value="Unassembled WGS sequence"/>
</dbReference>
<accession>A0AAN7P6D9</accession>
<name>A0AAN7P6D9_9COLE</name>
<reference evidence="3" key="1">
    <citation type="submission" date="2023-01" db="EMBL/GenBank/DDBJ databases">
        <title>Key to firefly adult light organ development and bioluminescence: homeobox transcription factors regulate luciferase expression and transportation to peroxisome.</title>
        <authorList>
            <person name="Fu X."/>
        </authorList>
    </citation>
    <scope>NUCLEOTIDE SEQUENCE [LARGE SCALE GENOMIC DNA]</scope>
</reference>
<proteinExistence type="predicted"/>
<gene>
    <name evidence="2" type="ORF">RN001_010318</name>
</gene>
<comment type="caution">
    <text evidence="2">The sequence shown here is derived from an EMBL/GenBank/DDBJ whole genome shotgun (WGS) entry which is preliminary data.</text>
</comment>
<evidence type="ECO:0008006" key="4">
    <source>
        <dbReference type="Google" id="ProtNLM"/>
    </source>
</evidence>
<feature type="chain" id="PRO_5042906794" description="Rhythmically expressed gene 5 protein" evidence="1">
    <location>
        <begin position="19"/>
        <end position="232"/>
    </location>
</feature>
<keyword evidence="3" id="KW-1185">Reference proteome</keyword>
<feature type="signal peptide" evidence="1">
    <location>
        <begin position="1"/>
        <end position="18"/>
    </location>
</feature>
<keyword evidence="1" id="KW-0732">Signal</keyword>
<evidence type="ECO:0000313" key="2">
    <source>
        <dbReference type="EMBL" id="KAK4877812.1"/>
    </source>
</evidence>
<sequence length="232" mass="26441">MFLPVFVLCATCIAYAASSAIPMWELLSKEEKLSYLYSMFAYQVEEFCEFSEMTNCNQDLLKYGLNKLKDMTEDKIDTMDPYQRGATSLIWNTIMRGHVKQTKIQTTTTTAKPNSYEDDLSIGNDDLGSQGLESAKIQTVYRLPPPKGFIYVPVKTSYVVKSDTPEYRQPFDNILSTPLNDLESYNYDTPLTGPMVVRVHPDGTPVDNGPYRIPQDEDLQQYKMSQMKLPAF</sequence>
<evidence type="ECO:0000313" key="3">
    <source>
        <dbReference type="Proteomes" id="UP001353858"/>
    </source>
</evidence>
<organism evidence="2 3">
    <name type="scientific">Aquatica leii</name>
    <dbReference type="NCBI Taxonomy" id="1421715"/>
    <lineage>
        <taxon>Eukaryota</taxon>
        <taxon>Metazoa</taxon>
        <taxon>Ecdysozoa</taxon>
        <taxon>Arthropoda</taxon>
        <taxon>Hexapoda</taxon>
        <taxon>Insecta</taxon>
        <taxon>Pterygota</taxon>
        <taxon>Neoptera</taxon>
        <taxon>Endopterygota</taxon>
        <taxon>Coleoptera</taxon>
        <taxon>Polyphaga</taxon>
        <taxon>Elateriformia</taxon>
        <taxon>Elateroidea</taxon>
        <taxon>Lampyridae</taxon>
        <taxon>Luciolinae</taxon>
        <taxon>Aquatica</taxon>
    </lineage>
</organism>
<protein>
    <recommendedName>
        <fullName evidence="4">Rhythmically expressed gene 5 protein</fullName>
    </recommendedName>
</protein>
<evidence type="ECO:0000256" key="1">
    <source>
        <dbReference type="SAM" id="SignalP"/>
    </source>
</evidence>